<keyword evidence="3" id="KW-1185">Reference proteome</keyword>
<dbReference type="HOGENOM" id="CLU_2942748_0_0_1"/>
<accession>A0A0C3PCA2</accession>
<proteinExistence type="predicted"/>
<dbReference type="AlphaFoldDB" id="A0A0C3PCA2"/>
<dbReference type="EMBL" id="KN831966">
    <property type="protein sequence ID" value="KIO05661.1"/>
    <property type="molecule type" value="Genomic_DNA"/>
</dbReference>
<sequence length="60" mass="6559">MHKGGGFRCGPNILIAHFGVYVEPVSPLWHPQPEDPVQPSRGPSYFAGHEVSSPVFENDS</sequence>
<evidence type="ECO:0000256" key="1">
    <source>
        <dbReference type="SAM" id="MobiDB-lite"/>
    </source>
</evidence>
<gene>
    <name evidence="2" type="ORF">M404DRAFT_999777</name>
</gene>
<organism evidence="2 3">
    <name type="scientific">Pisolithus tinctorius Marx 270</name>
    <dbReference type="NCBI Taxonomy" id="870435"/>
    <lineage>
        <taxon>Eukaryota</taxon>
        <taxon>Fungi</taxon>
        <taxon>Dikarya</taxon>
        <taxon>Basidiomycota</taxon>
        <taxon>Agaricomycotina</taxon>
        <taxon>Agaricomycetes</taxon>
        <taxon>Agaricomycetidae</taxon>
        <taxon>Boletales</taxon>
        <taxon>Sclerodermatineae</taxon>
        <taxon>Pisolithaceae</taxon>
        <taxon>Pisolithus</taxon>
    </lineage>
</organism>
<evidence type="ECO:0000313" key="2">
    <source>
        <dbReference type="EMBL" id="KIO05661.1"/>
    </source>
</evidence>
<protein>
    <submittedName>
        <fullName evidence="2">Uncharacterized protein</fullName>
    </submittedName>
</protein>
<name>A0A0C3PCA2_PISTI</name>
<feature type="region of interest" description="Disordered" evidence="1">
    <location>
        <begin position="29"/>
        <end position="60"/>
    </location>
</feature>
<dbReference type="Proteomes" id="UP000054217">
    <property type="component" value="Unassembled WGS sequence"/>
</dbReference>
<dbReference type="InParanoid" id="A0A0C3PCA2"/>
<reference evidence="2 3" key="1">
    <citation type="submission" date="2014-04" db="EMBL/GenBank/DDBJ databases">
        <authorList>
            <consortium name="DOE Joint Genome Institute"/>
            <person name="Kuo A."/>
            <person name="Kohler A."/>
            <person name="Costa M.D."/>
            <person name="Nagy L.G."/>
            <person name="Floudas D."/>
            <person name="Copeland A."/>
            <person name="Barry K.W."/>
            <person name="Cichocki N."/>
            <person name="Veneault-Fourrey C."/>
            <person name="LaButti K."/>
            <person name="Lindquist E.A."/>
            <person name="Lipzen A."/>
            <person name="Lundell T."/>
            <person name="Morin E."/>
            <person name="Murat C."/>
            <person name="Sun H."/>
            <person name="Tunlid A."/>
            <person name="Henrissat B."/>
            <person name="Grigoriev I.V."/>
            <person name="Hibbett D.S."/>
            <person name="Martin F."/>
            <person name="Nordberg H.P."/>
            <person name="Cantor M.N."/>
            <person name="Hua S.X."/>
        </authorList>
    </citation>
    <scope>NUCLEOTIDE SEQUENCE [LARGE SCALE GENOMIC DNA]</scope>
    <source>
        <strain evidence="2 3">Marx 270</strain>
    </source>
</reference>
<reference evidence="3" key="2">
    <citation type="submission" date="2015-01" db="EMBL/GenBank/DDBJ databases">
        <title>Evolutionary Origins and Diversification of the Mycorrhizal Mutualists.</title>
        <authorList>
            <consortium name="DOE Joint Genome Institute"/>
            <consortium name="Mycorrhizal Genomics Consortium"/>
            <person name="Kohler A."/>
            <person name="Kuo A."/>
            <person name="Nagy L.G."/>
            <person name="Floudas D."/>
            <person name="Copeland A."/>
            <person name="Barry K.W."/>
            <person name="Cichocki N."/>
            <person name="Veneault-Fourrey C."/>
            <person name="LaButti K."/>
            <person name="Lindquist E.A."/>
            <person name="Lipzen A."/>
            <person name="Lundell T."/>
            <person name="Morin E."/>
            <person name="Murat C."/>
            <person name="Riley R."/>
            <person name="Ohm R."/>
            <person name="Sun H."/>
            <person name="Tunlid A."/>
            <person name="Henrissat B."/>
            <person name="Grigoriev I.V."/>
            <person name="Hibbett D.S."/>
            <person name="Martin F."/>
        </authorList>
    </citation>
    <scope>NUCLEOTIDE SEQUENCE [LARGE SCALE GENOMIC DNA]</scope>
    <source>
        <strain evidence="3">Marx 270</strain>
    </source>
</reference>
<evidence type="ECO:0000313" key="3">
    <source>
        <dbReference type="Proteomes" id="UP000054217"/>
    </source>
</evidence>